<feature type="compositionally biased region" description="Low complexity" evidence="1">
    <location>
        <begin position="289"/>
        <end position="302"/>
    </location>
</feature>
<feature type="region of interest" description="Disordered" evidence="1">
    <location>
        <begin position="583"/>
        <end position="643"/>
    </location>
</feature>
<feature type="compositionally biased region" description="Polar residues" evidence="1">
    <location>
        <begin position="621"/>
        <end position="635"/>
    </location>
</feature>
<protein>
    <submittedName>
        <fullName evidence="2">Uncharacterized protein</fullName>
    </submittedName>
</protein>
<feature type="compositionally biased region" description="Low complexity" evidence="1">
    <location>
        <begin position="842"/>
        <end position="861"/>
    </location>
</feature>
<feature type="compositionally biased region" description="Polar residues" evidence="1">
    <location>
        <begin position="597"/>
        <end position="614"/>
    </location>
</feature>
<dbReference type="OrthoDB" id="3271284at2759"/>
<feature type="region of interest" description="Disordered" evidence="1">
    <location>
        <begin position="1"/>
        <end position="316"/>
    </location>
</feature>
<evidence type="ECO:0000313" key="2">
    <source>
        <dbReference type="EMBL" id="KAF8480028.1"/>
    </source>
</evidence>
<feature type="compositionally biased region" description="Low complexity" evidence="1">
    <location>
        <begin position="83"/>
        <end position="107"/>
    </location>
</feature>
<feature type="compositionally biased region" description="Low complexity" evidence="1">
    <location>
        <begin position="475"/>
        <end position="506"/>
    </location>
</feature>
<feature type="compositionally biased region" description="Polar residues" evidence="1">
    <location>
        <begin position="224"/>
        <end position="240"/>
    </location>
</feature>
<reference evidence="2" key="2">
    <citation type="journal article" date="2020" name="Nat. Commun.">
        <title>Large-scale genome sequencing of mycorrhizal fungi provides insights into the early evolution of symbiotic traits.</title>
        <authorList>
            <person name="Miyauchi S."/>
            <person name="Kiss E."/>
            <person name="Kuo A."/>
            <person name="Drula E."/>
            <person name="Kohler A."/>
            <person name="Sanchez-Garcia M."/>
            <person name="Morin E."/>
            <person name="Andreopoulos B."/>
            <person name="Barry K.W."/>
            <person name="Bonito G."/>
            <person name="Buee M."/>
            <person name="Carver A."/>
            <person name="Chen C."/>
            <person name="Cichocki N."/>
            <person name="Clum A."/>
            <person name="Culley D."/>
            <person name="Crous P.W."/>
            <person name="Fauchery L."/>
            <person name="Girlanda M."/>
            <person name="Hayes R.D."/>
            <person name="Keri Z."/>
            <person name="LaButti K."/>
            <person name="Lipzen A."/>
            <person name="Lombard V."/>
            <person name="Magnuson J."/>
            <person name="Maillard F."/>
            <person name="Murat C."/>
            <person name="Nolan M."/>
            <person name="Ohm R.A."/>
            <person name="Pangilinan J."/>
            <person name="Pereira M.F."/>
            <person name="Perotto S."/>
            <person name="Peter M."/>
            <person name="Pfister S."/>
            <person name="Riley R."/>
            <person name="Sitrit Y."/>
            <person name="Stielow J.B."/>
            <person name="Szollosi G."/>
            <person name="Zifcakova L."/>
            <person name="Stursova M."/>
            <person name="Spatafora J.W."/>
            <person name="Tedersoo L."/>
            <person name="Vaario L.M."/>
            <person name="Yamada A."/>
            <person name="Yan M."/>
            <person name="Wang P."/>
            <person name="Xu J."/>
            <person name="Bruns T."/>
            <person name="Baldrian P."/>
            <person name="Vilgalys R."/>
            <person name="Dunand C."/>
            <person name="Henrissat B."/>
            <person name="Grigoriev I.V."/>
            <person name="Hibbett D."/>
            <person name="Nagy L.G."/>
            <person name="Martin F.M."/>
        </authorList>
    </citation>
    <scope>NUCLEOTIDE SEQUENCE</scope>
    <source>
        <strain evidence="2">Prilba</strain>
    </source>
</reference>
<feature type="region of interest" description="Disordered" evidence="1">
    <location>
        <begin position="383"/>
        <end position="430"/>
    </location>
</feature>
<dbReference type="AlphaFoldDB" id="A0A9P5T8M3"/>
<feature type="compositionally biased region" description="Low complexity" evidence="1">
    <location>
        <begin position="390"/>
        <end position="405"/>
    </location>
</feature>
<accession>A0A9P5T8M3</accession>
<feature type="compositionally biased region" description="Polar residues" evidence="1">
    <location>
        <begin position="46"/>
        <end position="60"/>
    </location>
</feature>
<organism evidence="2 3">
    <name type="scientific">Russula ochroleuca</name>
    <dbReference type="NCBI Taxonomy" id="152965"/>
    <lineage>
        <taxon>Eukaryota</taxon>
        <taxon>Fungi</taxon>
        <taxon>Dikarya</taxon>
        <taxon>Basidiomycota</taxon>
        <taxon>Agaricomycotina</taxon>
        <taxon>Agaricomycetes</taxon>
        <taxon>Russulales</taxon>
        <taxon>Russulaceae</taxon>
        <taxon>Russula</taxon>
    </lineage>
</organism>
<feature type="compositionally biased region" description="Polar residues" evidence="1">
    <location>
        <begin position="415"/>
        <end position="424"/>
    </location>
</feature>
<feature type="region of interest" description="Disordered" evidence="1">
    <location>
        <begin position="451"/>
        <end position="528"/>
    </location>
</feature>
<evidence type="ECO:0000256" key="1">
    <source>
        <dbReference type="SAM" id="MobiDB-lite"/>
    </source>
</evidence>
<proteinExistence type="predicted"/>
<reference evidence="2" key="1">
    <citation type="submission" date="2019-10" db="EMBL/GenBank/DDBJ databases">
        <authorList>
            <consortium name="DOE Joint Genome Institute"/>
            <person name="Kuo A."/>
            <person name="Miyauchi S."/>
            <person name="Kiss E."/>
            <person name="Drula E."/>
            <person name="Kohler A."/>
            <person name="Sanchez-Garcia M."/>
            <person name="Andreopoulos B."/>
            <person name="Barry K.W."/>
            <person name="Bonito G."/>
            <person name="Buee M."/>
            <person name="Carver A."/>
            <person name="Chen C."/>
            <person name="Cichocki N."/>
            <person name="Clum A."/>
            <person name="Culley D."/>
            <person name="Crous P.W."/>
            <person name="Fauchery L."/>
            <person name="Girlanda M."/>
            <person name="Hayes R."/>
            <person name="Keri Z."/>
            <person name="LaButti K."/>
            <person name="Lipzen A."/>
            <person name="Lombard V."/>
            <person name="Magnuson J."/>
            <person name="Maillard F."/>
            <person name="Morin E."/>
            <person name="Murat C."/>
            <person name="Nolan M."/>
            <person name="Ohm R."/>
            <person name="Pangilinan J."/>
            <person name="Pereira M."/>
            <person name="Perotto S."/>
            <person name="Peter M."/>
            <person name="Riley R."/>
            <person name="Sitrit Y."/>
            <person name="Stielow B."/>
            <person name="Szollosi G."/>
            <person name="Zifcakova L."/>
            <person name="Stursova M."/>
            <person name="Spatafora J.W."/>
            <person name="Tedersoo L."/>
            <person name="Vaario L.-M."/>
            <person name="Yamada A."/>
            <person name="Yan M."/>
            <person name="Wang P."/>
            <person name="Xu J."/>
            <person name="Bruns T."/>
            <person name="Baldrian P."/>
            <person name="Vilgalys R."/>
            <person name="Henrissat B."/>
            <person name="Grigoriev I.V."/>
            <person name="Hibbett D."/>
            <person name="Nagy L.G."/>
            <person name="Martin F.M."/>
        </authorList>
    </citation>
    <scope>NUCLEOTIDE SEQUENCE</scope>
    <source>
        <strain evidence="2">Prilba</strain>
    </source>
</reference>
<keyword evidence="3" id="KW-1185">Reference proteome</keyword>
<evidence type="ECO:0000313" key="3">
    <source>
        <dbReference type="Proteomes" id="UP000759537"/>
    </source>
</evidence>
<dbReference type="Proteomes" id="UP000759537">
    <property type="component" value="Unassembled WGS sequence"/>
</dbReference>
<sequence length="1032" mass="110400">MSEQGKGDVGSGDKIQAGNRNSRDQLLKGTTASENVFSACKPPQTSPITELTTPDPSDSGTPDLIKDSFTSVDGGSSDAQPNTSATSDSASSAWSGPRSSSSPASRGEIVDVFSATPSDAKFPSEELDASSLPPQAGLPTGEWNDGSRALLTGQRRTCANPEFHRRPLSRSSPRPSLASVNSFILHPATLRPVSERRTSTHAARKSVASSHGANSDDANRLSALPSSLPATRSQHISQLPSFPESAVNPSTATSSVFPNSSSPPSSPDLLDSIVLEDSGRKRQWHTSRESSSTMPTSGSSQTFPETPPIFSPMFSPGVGQPWHTLSTLNSSTRQRAFVLKSIQGRRASQKFISRRSASAKATIGTKSRKKSWSIKLKRTSTVKRTSALPSSLSTVTNSDTTTNSDQVGFSDDLSTHPQSVSSCDSLDPAYLQGPALQEHSESPRKTLTLPVSLALPPLPPSQPSSPQETAVEFESNSTSPSLFSLPPASSPPQLHLPLPRVSQVPAVSPPPPPPSSPTSRAGPPPADILSEDETLARFSSSYCPFTLPPPALPFVISPGNSLAPSSASPGCVPVNLPLNVCNTDRPPRPLGPRAPYRNSSGSHGRFPSNSSTESFPRMTDMGTQDLVSGRSSACRGSNAEPRFQTSPAKFKTLTMEAAMWTFSPEELHALMSQAIRRSGQSSSIRLLSQQAALVEIPEELGRLNGLLDELTVQYRLQVRKRNVLLRASYEYAESPEPSSMAFRSKMQELHETALSLDRIAEEMYHARDQAAQLSRMLAVHSGSALAVVLRNLNSSYLKRTADMQSLKDHVSVLEAECDEAWAQAQQVARDLDGLNSALQTHSSPGTSPTSRSSSRIVASRRSSLRFSRAGLRLNHSQRASMASQINSAHWSCPSAVSSPSSPLGLIPPVPAIPGSLASLNRIITSGLSSQSSDLSSSSGRRALAQAQADLCKYLGIDDPEPVPRPARWSLILTSPLTTSPVARDDKEKAIRRMSDITDHRMTRGGRLSDQFQAFLKNESDCQPLLNVKLLDC</sequence>
<gene>
    <name evidence="2" type="ORF">DFH94DRAFT_739795</name>
</gene>
<feature type="region of interest" description="Disordered" evidence="1">
    <location>
        <begin position="836"/>
        <end position="861"/>
    </location>
</feature>
<name>A0A9P5T8M3_9AGAM</name>
<dbReference type="EMBL" id="WHVB01000008">
    <property type="protein sequence ID" value="KAF8480028.1"/>
    <property type="molecule type" value="Genomic_DNA"/>
</dbReference>
<feature type="compositionally biased region" description="Low complexity" evidence="1">
    <location>
        <begin position="254"/>
        <end position="263"/>
    </location>
</feature>
<feature type="compositionally biased region" description="Pro residues" evidence="1">
    <location>
        <begin position="507"/>
        <end position="526"/>
    </location>
</feature>
<feature type="compositionally biased region" description="Polar residues" evidence="1">
    <location>
        <begin position="68"/>
        <end position="82"/>
    </location>
</feature>
<comment type="caution">
    <text evidence="2">The sequence shown here is derived from an EMBL/GenBank/DDBJ whole genome shotgun (WGS) entry which is preliminary data.</text>
</comment>